<protein>
    <submittedName>
        <fullName evidence="1">Tail fiber assembly protein</fullName>
    </submittedName>
</protein>
<gene>
    <name evidence="1" type="ORF">KVG88_19260</name>
</gene>
<sequence length="138" mass="15241">MGQKLAAFNTNHAFVGYHDTQDSPPPSGRRVIEISDEQWQELMAEQSIGRVLTVSEGGMILVSDPPLPTVEEITASNAYVRDGLLDTATRAINPLQDAVDTQSATPAEESLLLKWKVYRRDVNRVDLTQVAPAWPEQP</sequence>
<accession>A0ABS6QTH0</accession>
<keyword evidence="2" id="KW-1185">Reference proteome</keyword>
<evidence type="ECO:0000313" key="2">
    <source>
        <dbReference type="Proteomes" id="UP001049200"/>
    </source>
</evidence>
<dbReference type="Proteomes" id="UP001049200">
    <property type="component" value="Unassembled WGS sequence"/>
</dbReference>
<reference evidence="1" key="1">
    <citation type="submission" date="2021-06" db="EMBL/GenBank/DDBJ databases">
        <title>Updating the genus Pseudomonas: Description of 43 new species and partition of the Pseudomonas putida group.</title>
        <authorList>
            <person name="Girard L."/>
            <person name="Lood C."/>
            <person name="Vandamme P."/>
            <person name="Rokni-Zadeh H."/>
            <person name="Van Noort V."/>
            <person name="Hofte M."/>
            <person name="Lavigne R."/>
            <person name="De Mot R."/>
        </authorList>
    </citation>
    <scope>NUCLEOTIDE SEQUENCE</scope>
    <source>
        <strain evidence="1">SWRI74</strain>
    </source>
</reference>
<dbReference type="RefSeq" id="WP_217872441.1">
    <property type="nucleotide sequence ID" value="NZ_JAHSTU010000005.1"/>
</dbReference>
<organism evidence="1 2">
    <name type="scientific">Pseudomonas azerbaijanoccidentalis</name>
    <dbReference type="NCBI Taxonomy" id="2842347"/>
    <lineage>
        <taxon>Bacteria</taxon>
        <taxon>Pseudomonadati</taxon>
        <taxon>Pseudomonadota</taxon>
        <taxon>Gammaproteobacteria</taxon>
        <taxon>Pseudomonadales</taxon>
        <taxon>Pseudomonadaceae</taxon>
        <taxon>Pseudomonas</taxon>
    </lineage>
</organism>
<proteinExistence type="predicted"/>
<comment type="caution">
    <text evidence="1">The sequence shown here is derived from an EMBL/GenBank/DDBJ whole genome shotgun (WGS) entry which is preliminary data.</text>
</comment>
<dbReference type="EMBL" id="JAHSTU010000005">
    <property type="protein sequence ID" value="MBV4522203.1"/>
    <property type="molecule type" value="Genomic_DNA"/>
</dbReference>
<evidence type="ECO:0000313" key="1">
    <source>
        <dbReference type="EMBL" id="MBV4522203.1"/>
    </source>
</evidence>
<dbReference type="InterPro" id="IPR003458">
    <property type="entry name" value="Phage_T4_Gp38_tail_assem"/>
</dbReference>
<name>A0ABS6QTH0_9PSED</name>
<dbReference type="Pfam" id="PF02413">
    <property type="entry name" value="Caudo_TAP"/>
    <property type="match status" value="1"/>
</dbReference>